<organism evidence="2 3">
    <name type="scientific">Olene mendosa nucleopolyhedrovirus</name>
    <dbReference type="NCBI Taxonomy" id="2933796"/>
    <lineage>
        <taxon>Viruses</taxon>
        <taxon>Viruses incertae sedis</taxon>
        <taxon>Naldaviricetes</taxon>
        <taxon>Lefavirales</taxon>
        <taxon>Baculoviridae</taxon>
        <taxon>Alphabaculovirus</taxon>
        <taxon>Alphabaculovirus olmendosae</taxon>
    </lineage>
</organism>
<protein>
    <submittedName>
        <fullName evidence="2">Uncharacterized protein</fullName>
    </submittedName>
</protein>
<keyword evidence="3" id="KW-1185">Reference proteome</keyword>
<dbReference type="Proteomes" id="UP001157381">
    <property type="component" value="Segment"/>
</dbReference>
<name>A0AAX3AU53_9ABAC</name>
<evidence type="ECO:0000313" key="3">
    <source>
        <dbReference type="Proteomes" id="UP001157381"/>
    </source>
</evidence>
<accession>A0AAX3AU53</accession>
<sequence length="322" mass="36771">MEDLLETTAKRHVRRVAGGVAPAQRVRVRAGHVRAHDALGHSAREVVHGLLVQRGGADVEKKPTREAAHARPRVRGHLAAVPRAALVQDRAHRLAHRLVVLFERRSPRRPLLFGLRVARRRPRGVHERRALDTRAHRVAPYARRFLSIRHQRGLGPCERGHRQDTNALKRRGRASRSSVMRGHSNDSRDYSNDSRGYSRRTHGPSARRDVARDRLLLYARRQQRLQTDAGRRLRVGRAALAVRVRARVARVGRMRVSREAQTARRRAARVQRDLSHARGRRRVRGLRPAVAVLFLRGVQHGERARVPARRLRGARLLALRNV</sequence>
<proteinExistence type="predicted"/>
<evidence type="ECO:0000313" key="2">
    <source>
        <dbReference type="EMBL" id="UOQ18849.1"/>
    </source>
</evidence>
<evidence type="ECO:0000256" key="1">
    <source>
        <dbReference type="SAM" id="MobiDB-lite"/>
    </source>
</evidence>
<dbReference type="RefSeq" id="YP_010805350.1">
    <property type="nucleotide sequence ID" value="NC_077147.1"/>
</dbReference>
<feature type="compositionally biased region" description="Basic and acidic residues" evidence="1">
    <location>
        <begin position="183"/>
        <end position="192"/>
    </location>
</feature>
<reference evidence="2 3" key="1">
    <citation type="journal article" date="2022" name="Virus Genes">
        <title>The complete genome sequence of an alphabaculovirus from the brown tussock moth, Olene mendosa Hubner, expands our knowledge of lymantriine baculovirus diversity and evolution.</title>
        <authorList>
            <person name="Harrison R.L."/>
            <person name="Rowley D.L."/>
        </authorList>
    </citation>
    <scope>NUCLEOTIDE SEQUENCE [LARGE SCALE GENOMIC DNA]</scope>
    <source>
        <strain evidence="2">435</strain>
    </source>
</reference>
<dbReference type="KEGG" id="vg:80544244"/>
<dbReference type="GeneID" id="80544244"/>
<dbReference type="EMBL" id="MZ766431">
    <property type="protein sequence ID" value="UOQ18849.1"/>
    <property type="molecule type" value="Genomic_DNA"/>
</dbReference>
<feature type="region of interest" description="Disordered" evidence="1">
    <location>
        <begin position="153"/>
        <end position="208"/>
    </location>
</feature>